<protein>
    <submittedName>
        <fullName evidence="1">Uncharacterized protein MANES_14G086600</fullName>
    </submittedName>
</protein>
<reference evidence="1" key="1">
    <citation type="submission" date="2018-02" db="EMBL/GenBank/DDBJ databases">
        <title>Rhizophora mucronata_Transcriptome.</title>
        <authorList>
            <person name="Meera S.P."/>
            <person name="Sreeshan A."/>
            <person name="Augustine A."/>
        </authorList>
    </citation>
    <scope>NUCLEOTIDE SEQUENCE</scope>
    <source>
        <tissue evidence="1">Leaf</tissue>
    </source>
</reference>
<organism evidence="1">
    <name type="scientific">Rhizophora mucronata</name>
    <name type="common">Asiatic mangrove</name>
    <dbReference type="NCBI Taxonomy" id="61149"/>
    <lineage>
        <taxon>Eukaryota</taxon>
        <taxon>Viridiplantae</taxon>
        <taxon>Streptophyta</taxon>
        <taxon>Embryophyta</taxon>
        <taxon>Tracheophyta</taxon>
        <taxon>Spermatophyta</taxon>
        <taxon>Magnoliopsida</taxon>
        <taxon>eudicotyledons</taxon>
        <taxon>Gunneridae</taxon>
        <taxon>Pentapetalae</taxon>
        <taxon>rosids</taxon>
        <taxon>fabids</taxon>
        <taxon>Malpighiales</taxon>
        <taxon>Rhizophoraceae</taxon>
        <taxon>Rhizophora</taxon>
    </lineage>
</organism>
<accession>A0A2P2JC37</accession>
<dbReference type="EMBL" id="GGEC01010573">
    <property type="protein sequence ID" value="MBW91056.1"/>
    <property type="molecule type" value="Transcribed_RNA"/>
</dbReference>
<name>A0A2P2JC37_RHIMU</name>
<dbReference type="AlphaFoldDB" id="A0A2P2JC37"/>
<sequence>MFCCSPERKGTDKTMKKMLSMTLSKVYASHSNTGLHSFPMQKLQENLSRSKKRKGTYTPFVLLLPERTNRRTARIDRNVISYSLN</sequence>
<proteinExistence type="predicted"/>
<evidence type="ECO:0000313" key="1">
    <source>
        <dbReference type="EMBL" id="MBW91056.1"/>
    </source>
</evidence>